<dbReference type="OrthoDB" id="479677at2"/>
<gene>
    <name evidence="2" type="ORF">CLG85_00700</name>
</gene>
<dbReference type="InterPro" id="IPR006437">
    <property type="entry name" value="Phage_terminase_lsu"/>
</dbReference>
<sequence length="490" mass="54861">MSTVARESSPPTLNPVLREFWLTPARERVLYGGRSSSKSWDAAGFAVFLATQCRIRVLCARQFQNKIAESVYTLLKIQIDRFGLRDQFVITENSIRHKLTGSEFMFYGLWRHIDEIKSLESIDICWIEEAHNLTAEQWEILEPTLRGEGSQFWIIFNPRLASDFVYRKFITGTPSAVISGKIKGVVGATIKRLINYDENPFLSDTIVKVIERKRAEDEEEYRHIYHGEPRQDDDAVIIKRSWLMAAIDAHKKLGLEPAGRKRVGFDIADSGADFCATVIAHGFLALQCDEWKAAEDELLKSAGRVHRLARESGADIDFDSIGVGAFAGAHFAALNEEHAVQVTYRGFNAGGGVLNPEARVDPHDTDPNAPTNKDFYANVKAQAWWDIARRLRNTFNAVEKGHRYDAADLIAISSECEHLDQLIDELATPRKDVDNAGRSKVESKKDLAKRDVASPNKADAFVMAFAPIQSAPTVQMLLSSAARAKLKGNR</sequence>
<dbReference type="InterPro" id="IPR027417">
    <property type="entry name" value="P-loop_NTPase"/>
</dbReference>
<dbReference type="PANTHER" id="PTHR39184">
    <property type="match status" value="1"/>
</dbReference>
<dbReference type="Gene3D" id="3.30.420.240">
    <property type="match status" value="1"/>
</dbReference>
<organism evidence="2">
    <name type="scientific">Alloyangia mangrovi</name>
    <dbReference type="NCBI Taxonomy" id="1779329"/>
    <lineage>
        <taxon>Bacteria</taxon>
        <taxon>Pseudomonadati</taxon>
        <taxon>Pseudomonadota</taxon>
        <taxon>Alphaproteobacteria</taxon>
        <taxon>Rhodobacterales</taxon>
        <taxon>Roseobacteraceae</taxon>
        <taxon>Alloyangia</taxon>
    </lineage>
</organism>
<evidence type="ECO:0000259" key="1">
    <source>
        <dbReference type="Pfam" id="PF04466"/>
    </source>
</evidence>
<protein>
    <submittedName>
        <fullName evidence="2">PBSX family phage terminase large subunit</fullName>
    </submittedName>
</protein>
<proteinExistence type="predicted"/>
<reference evidence="2" key="1">
    <citation type="submission" date="2017-09" db="EMBL/GenBank/DDBJ databases">
        <title>Yangia sp. SAOS 153D whole genome sequencing.</title>
        <authorList>
            <person name="Verma A."/>
            <person name="Krishnamurthi S."/>
        </authorList>
    </citation>
    <scope>NUCLEOTIDE SEQUENCE [LARGE SCALE GENOMIC DNA]</scope>
    <source>
        <strain evidence="2">SAOS 153D</strain>
    </source>
</reference>
<name>A0A2A3K0Y5_9RHOB</name>
<dbReference type="PANTHER" id="PTHR39184:SF1">
    <property type="entry name" value="PBSX PHAGE TERMINASE LARGE SUBUNIT"/>
    <property type="match status" value="1"/>
</dbReference>
<dbReference type="InterPro" id="IPR035412">
    <property type="entry name" value="Terminase_L_N"/>
</dbReference>
<dbReference type="Pfam" id="PF04466">
    <property type="entry name" value="Terminase_3"/>
    <property type="match status" value="1"/>
</dbReference>
<dbReference type="InterPro" id="IPR052380">
    <property type="entry name" value="Viral_DNA_packaging_terminase"/>
</dbReference>
<evidence type="ECO:0000313" key="2">
    <source>
        <dbReference type="EMBL" id="PBD21091.1"/>
    </source>
</evidence>
<dbReference type="NCBIfam" id="TIGR01547">
    <property type="entry name" value="phage_term_2"/>
    <property type="match status" value="1"/>
</dbReference>
<dbReference type="AlphaFoldDB" id="A0A2A3K0Y5"/>
<comment type="caution">
    <text evidence="2">The sequence shown here is derived from an EMBL/GenBank/DDBJ whole genome shotgun (WGS) entry which is preliminary data.</text>
</comment>
<dbReference type="EMBL" id="NTHN01000011">
    <property type="protein sequence ID" value="PBD21091.1"/>
    <property type="molecule type" value="Genomic_DNA"/>
</dbReference>
<accession>A0A2A3K0Y5</accession>
<feature type="domain" description="Phage terminase large subunit N-terminal" evidence="1">
    <location>
        <begin position="28"/>
        <end position="228"/>
    </location>
</feature>
<dbReference type="Gene3D" id="3.40.50.300">
    <property type="entry name" value="P-loop containing nucleotide triphosphate hydrolases"/>
    <property type="match status" value="1"/>
</dbReference>